<organism evidence="1 2">
    <name type="scientific">Nocardioides immobilis</name>
    <dbReference type="NCBI Taxonomy" id="2049295"/>
    <lineage>
        <taxon>Bacteria</taxon>
        <taxon>Bacillati</taxon>
        <taxon>Actinomycetota</taxon>
        <taxon>Actinomycetes</taxon>
        <taxon>Propionibacteriales</taxon>
        <taxon>Nocardioidaceae</taxon>
        <taxon>Nocardioides</taxon>
    </lineage>
</organism>
<sequence length="205" mass="21798">MSATGPVRVVECCSVTASGLAAATTAELGMHPSGWRRGKRDHVLLERTSEVLAGVDEVPAPIETEHEDQLTILDIGWEAGQLLATDCWLAHAVRGADQVVLVTRATVPCMRRLDGALHLLTGGRQSEQIVVAVVGPRRKKWPKAVEHSGGAAVRSALAGERCVEIPEVRELAVTGLDSLPIPAVLVSAGRHLLELHHQADTCPTS</sequence>
<dbReference type="OrthoDB" id="3766363at2"/>
<dbReference type="EMBL" id="QXGH01000010">
    <property type="protein sequence ID" value="RHW28292.1"/>
    <property type="molecule type" value="Genomic_DNA"/>
</dbReference>
<keyword evidence="2" id="KW-1185">Reference proteome</keyword>
<accession>A0A417Y6F8</accession>
<dbReference type="RefSeq" id="WP_118923173.1">
    <property type="nucleotide sequence ID" value="NZ_QXGH01000010.1"/>
</dbReference>
<gene>
    <name evidence="1" type="ORF">D0Z08_04765</name>
</gene>
<proteinExistence type="predicted"/>
<protein>
    <submittedName>
        <fullName evidence="1">Uncharacterized protein</fullName>
    </submittedName>
</protein>
<name>A0A417Y6F8_9ACTN</name>
<dbReference type="Proteomes" id="UP000283644">
    <property type="component" value="Unassembled WGS sequence"/>
</dbReference>
<evidence type="ECO:0000313" key="2">
    <source>
        <dbReference type="Proteomes" id="UP000283644"/>
    </source>
</evidence>
<reference evidence="1 2" key="1">
    <citation type="submission" date="2018-09" db="EMBL/GenBank/DDBJ databases">
        <title>Genome sequencing of Nocardioides immobilis CCTCC AB 2017083 for comparison to Nocardioides silvaticus.</title>
        <authorList>
            <person name="Li C."/>
            <person name="Wang G."/>
        </authorList>
    </citation>
    <scope>NUCLEOTIDE SEQUENCE [LARGE SCALE GENOMIC DNA]</scope>
    <source>
        <strain evidence="1 2">CCTCC AB 2017083</strain>
    </source>
</reference>
<comment type="caution">
    <text evidence="1">The sequence shown here is derived from an EMBL/GenBank/DDBJ whole genome shotgun (WGS) entry which is preliminary data.</text>
</comment>
<dbReference type="AlphaFoldDB" id="A0A417Y6F8"/>
<evidence type="ECO:0000313" key="1">
    <source>
        <dbReference type="EMBL" id="RHW28292.1"/>
    </source>
</evidence>